<organism evidence="7 8">
    <name type="scientific">Bdellovibrio bacteriovorus</name>
    <dbReference type="NCBI Taxonomy" id="959"/>
    <lineage>
        <taxon>Bacteria</taxon>
        <taxon>Pseudomonadati</taxon>
        <taxon>Bdellovibrionota</taxon>
        <taxon>Bdellovibrionia</taxon>
        <taxon>Bdellovibrionales</taxon>
        <taxon>Pseudobdellovibrionaceae</taxon>
        <taxon>Bdellovibrio</taxon>
    </lineage>
</organism>
<dbReference type="Proteomes" id="UP000197003">
    <property type="component" value="Chromosome"/>
</dbReference>
<dbReference type="Gene3D" id="2.120.10.30">
    <property type="entry name" value="TolB, C-terminal domain"/>
    <property type="match status" value="2"/>
</dbReference>
<dbReference type="InterPro" id="IPR011042">
    <property type="entry name" value="6-blade_b-propeller_TolB-like"/>
</dbReference>
<dbReference type="InterPro" id="IPR007195">
    <property type="entry name" value="TolB_N"/>
</dbReference>
<evidence type="ECO:0000256" key="4">
    <source>
        <dbReference type="ARBA" id="ARBA00022764"/>
    </source>
</evidence>
<keyword evidence="3 5" id="KW-0732">Signal</keyword>
<dbReference type="EMBL" id="CP020946">
    <property type="protein sequence ID" value="ASD65219.1"/>
    <property type="molecule type" value="Genomic_DNA"/>
</dbReference>
<dbReference type="PANTHER" id="PTHR36842">
    <property type="entry name" value="PROTEIN TOLB HOMOLOG"/>
    <property type="match status" value="1"/>
</dbReference>
<dbReference type="InterPro" id="IPR014167">
    <property type="entry name" value="Tol-Pal_TolB"/>
</dbReference>
<evidence type="ECO:0000313" key="7">
    <source>
        <dbReference type="EMBL" id="ASD65219.1"/>
    </source>
</evidence>
<dbReference type="HAMAP" id="MF_00671">
    <property type="entry name" value="TolB"/>
    <property type="match status" value="1"/>
</dbReference>
<name>A0A1Z3NCL7_BDEBC</name>
<comment type="similarity">
    <text evidence="2">Belongs to the TolB family.</text>
</comment>
<dbReference type="SUPFAM" id="SSF52964">
    <property type="entry name" value="TolB, N-terminal domain"/>
    <property type="match status" value="1"/>
</dbReference>
<feature type="domain" description="TolB N-terminal" evidence="6">
    <location>
        <begin position="34"/>
        <end position="134"/>
    </location>
</feature>
<reference evidence="7 8" key="1">
    <citation type="submission" date="2017-04" db="EMBL/GenBank/DDBJ databases">
        <title>Whole genome sequence of Bdellovibrio bacteriovorus strain SSB218315.</title>
        <authorList>
            <person name="Oyedara O."/>
            <person name="Rodriguez-Perez M.A."/>
        </authorList>
    </citation>
    <scope>NUCLEOTIDE SEQUENCE [LARGE SCALE GENOMIC DNA]</scope>
    <source>
        <strain evidence="7 8">SSB218315</strain>
    </source>
</reference>
<dbReference type="Pfam" id="PF04052">
    <property type="entry name" value="TolB_N"/>
    <property type="match status" value="1"/>
</dbReference>
<dbReference type="OrthoDB" id="5287957at2"/>
<evidence type="ECO:0000256" key="3">
    <source>
        <dbReference type="ARBA" id="ARBA00022729"/>
    </source>
</evidence>
<feature type="signal peptide" evidence="5">
    <location>
        <begin position="1"/>
        <end position="21"/>
    </location>
</feature>
<protein>
    <submittedName>
        <fullName evidence="7">Translocation protein TolB</fullName>
    </submittedName>
</protein>
<evidence type="ECO:0000256" key="1">
    <source>
        <dbReference type="ARBA" id="ARBA00004418"/>
    </source>
</evidence>
<proteinExistence type="inferred from homology"/>
<feature type="chain" id="PRO_5039951081" evidence="5">
    <location>
        <begin position="22"/>
        <end position="461"/>
    </location>
</feature>
<dbReference type="RefSeq" id="WP_088566615.1">
    <property type="nucleotide sequence ID" value="NZ_CP020946.1"/>
</dbReference>
<sequence>MMKQILALVLIIGLFPLFSHAQNNNGIYIKLGEARTKKSLMAFPPLQYTGSPSTAPRNQSVGVEIFNTITNDLTVSSYFQFINQSAFLEDTSKTGLMPAPGLPNGFKFQSWSSIGADFLIRAGYSVVGNEVTLETYTYHVPRAALVLGKKYKGPTSSARRIAHTFANDVMKALTGVEGPFLSRVVVSSDKGSGQSKEIFTMDWDGANMEQVSNHRSISISPAWSPDGKKIAYTSYVKRVGAKFRNADMLLLDLTTGKRSLVSYRQGINSGASFSPDGRHIYLTISQGNSPDIYKMSLDGTLVGKITNGPAGALNVEPTVSPQGLLSFSSDRAGRPMIYTADAAGNNVKRITFAGVFNSSPSWSPDGKKIAFAGQSDNNFDIFVMNADGTGMIRLTSAKKPNGRMASNEDPSFSPDGRFVMYTSNRTGKNQIYISTVDGTEERRVTNDNNNYYKPKWSNNID</sequence>
<dbReference type="GO" id="GO:0017038">
    <property type="term" value="P:protein import"/>
    <property type="evidence" value="ECO:0007669"/>
    <property type="project" value="InterPro"/>
</dbReference>
<dbReference type="SUPFAM" id="SSF69304">
    <property type="entry name" value="Tricorn protease N-terminal domain"/>
    <property type="match status" value="1"/>
</dbReference>
<dbReference type="InterPro" id="IPR011659">
    <property type="entry name" value="WD40"/>
</dbReference>
<comment type="subcellular location">
    <subcellularLocation>
        <location evidence="1">Periplasm</location>
    </subcellularLocation>
</comment>
<dbReference type="GO" id="GO:0042597">
    <property type="term" value="C:periplasmic space"/>
    <property type="evidence" value="ECO:0007669"/>
    <property type="project" value="UniProtKB-SubCell"/>
</dbReference>
<keyword evidence="4" id="KW-0574">Periplasm</keyword>
<dbReference type="Gene3D" id="3.40.50.10070">
    <property type="entry name" value="TolB, N-terminal domain"/>
    <property type="match status" value="1"/>
</dbReference>
<accession>A0A1Z3NCL7</accession>
<gene>
    <name evidence="7" type="ORF">B9G79_17415</name>
</gene>
<evidence type="ECO:0000256" key="2">
    <source>
        <dbReference type="ARBA" id="ARBA00009820"/>
    </source>
</evidence>
<dbReference type="Pfam" id="PF07676">
    <property type="entry name" value="PD40"/>
    <property type="match status" value="5"/>
</dbReference>
<evidence type="ECO:0000259" key="6">
    <source>
        <dbReference type="Pfam" id="PF04052"/>
    </source>
</evidence>
<dbReference type="AlphaFoldDB" id="A0A1Z3NCL7"/>
<dbReference type="PANTHER" id="PTHR36842:SF1">
    <property type="entry name" value="PROTEIN TOLB"/>
    <property type="match status" value="1"/>
</dbReference>
<evidence type="ECO:0000313" key="8">
    <source>
        <dbReference type="Proteomes" id="UP000197003"/>
    </source>
</evidence>
<evidence type="ECO:0000256" key="5">
    <source>
        <dbReference type="SAM" id="SignalP"/>
    </source>
</evidence>